<evidence type="ECO:0000256" key="4">
    <source>
        <dbReference type="ARBA" id="ARBA00023002"/>
    </source>
</evidence>
<keyword evidence="6" id="KW-0539">Nucleus</keyword>
<name>A0AAF3F670_9BILA</name>
<organism evidence="9 10">
    <name type="scientific">Mesorhabditis belari</name>
    <dbReference type="NCBI Taxonomy" id="2138241"/>
    <lineage>
        <taxon>Eukaryota</taxon>
        <taxon>Metazoa</taxon>
        <taxon>Ecdysozoa</taxon>
        <taxon>Nematoda</taxon>
        <taxon>Chromadorea</taxon>
        <taxon>Rhabditida</taxon>
        <taxon>Rhabditina</taxon>
        <taxon>Rhabditomorpha</taxon>
        <taxon>Rhabditoidea</taxon>
        <taxon>Rhabditidae</taxon>
        <taxon>Mesorhabditinae</taxon>
        <taxon>Mesorhabditis</taxon>
    </lineage>
</organism>
<dbReference type="InterPro" id="IPR016181">
    <property type="entry name" value="Acyl_CoA_acyltransferase"/>
</dbReference>
<dbReference type="AlphaFoldDB" id="A0AAF3F670"/>
<dbReference type="SUPFAM" id="SSF55729">
    <property type="entry name" value="Acyl-CoA N-acyltransferases (Nat)"/>
    <property type="match status" value="1"/>
</dbReference>
<dbReference type="PROSITE" id="PS51184">
    <property type="entry name" value="JMJC"/>
    <property type="match status" value="1"/>
</dbReference>
<evidence type="ECO:0000256" key="2">
    <source>
        <dbReference type="ARBA" id="ARBA00004123"/>
    </source>
</evidence>
<dbReference type="GO" id="GO:0005634">
    <property type="term" value="C:nucleus"/>
    <property type="evidence" value="ECO:0007669"/>
    <property type="project" value="UniProtKB-SubCell"/>
</dbReference>
<dbReference type="PROSITE" id="PS51186">
    <property type="entry name" value="GNAT"/>
    <property type="match status" value="1"/>
</dbReference>
<evidence type="ECO:0000256" key="3">
    <source>
        <dbReference type="ARBA" id="ARBA00022723"/>
    </source>
</evidence>
<evidence type="ECO:0000313" key="9">
    <source>
        <dbReference type="Proteomes" id="UP000887575"/>
    </source>
</evidence>
<keyword evidence="9" id="KW-1185">Reference proteome</keyword>
<dbReference type="PANTHER" id="PTHR12461:SF106">
    <property type="entry name" value="BIFUNCTIONAL PEPTIDASE AND ARGINYL-HYDROXYLASE JMJD5"/>
    <property type="match status" value="1"/>
</dbReference>
<dbReference type="InterPro" id="IPR003347">
    <property type="entry name" value="JmjC_dom"/>
</dbReference>
<dbReference type="SMART" id="SM00558">
    <property type="entry name" value="JmjC"/>
    <property type="match status" value="1"/>
</dbReference>
<protein>
    <submittedName>
        <fullName evidence="10">Uncharacterized protein</fullName>
    </submittedName>
</protein>
<dbReference type="Gene3D" id="3.40.630.30">
    <property type="match status" value="1"/>
</dbReference>
<dbReference type="GO" id="GO:0016747">
    <property type="term" value="F:acyltransferase activity, transferring groups other than amino-acyl groups"/>
    <property type="evidence" value="ECO:0007669"/>
    <property type="project" value="InterPro"/>
</dbReference>
<dbReference type="Gene3D" id="2.60.120.650">
    <property type="entry name" value="Cupin"/>
    <property type="match status" value="1"/>
</dbReference>
<accession>A0AAF3F670</accession>
<dbReference type="Proteomes" id="UP000887575">
    <property type="component" value="Unassembled WGS sequence"/>
</dbReference>
<keyword evidence="5" id="KW-0408">Iron</keyword>
<dbReference type="WBParaSite" id="MBELARI_LOCUS21866">
    <property type="protein sequence ID" value="MBELARI_LOCUS21866"/>
    <property type="gene ID" value="MBELARI_LOCUS21866"/>
</dbReference>
<keyword evidence="3" id="KW-0479">Metal-binding</keyword>
<proteinExistence type="predicted"/>
<sequence length="613" mass="70570">MDDIIGTPIEIETTYRKSTRFERIDRSDPRWEGYRKVRTVVFVEEQGVALNEEFDAQDSDEITQHFVLEVIEKGTDFHNQQVVGVLRFQLCGTYVKLERVALLKEFRGGVLGQCLVNEGVNYFLKNFQGKILVAHAQTAKLRFYERLGFIPISLEFFEKLNDVVIPHKTMVLPAFGNSTMSIHFVQHSEYEGDCFDQKTVARIERVLGSISFIPLCALAQRIPDGCGLERNKLIQLAFQMQNHLLKQSGLLKDINYPNEDIIENQSVSTELENLSKSGWKMLNIGFYSSVPECWRIFYTITKFCDGVWKAFVESDYETALRAIDDGLLMGRRENLPYEGLLLTKIADHIHNRLQRLELRWDSLRNNNVEAPKERTFVKPWWNIKEMPKFELSSVLQCLDSGMPCVIRKFAKNMTAFEKWSFSYLSSIAGGRTVPVEIGSRYDDEDWSQTLMTIDEFLEDFVLSSDQLLPGYLAQHRLFTQIPQLFDDIDTKEVEMIGKDIDWNVWFGPAGTISSFHHDPRDNLFIQIVGSKFLRLAHPSDTNKLYPRDDILKNTSQIDGENPDLNSYPLFSEAQTVDVIVNPGDAVLIPKSYWHFVKSLTPSMSVSAWFDPLD</sequence>
<dbReference type="GO" id="GO:0051864">
    <property type="term" value="F:histone H3K36 demethylase activity"/>
    <property type="evidence" value="ECO:0007669"/>
    <property type="project" value="TreeGrafter"/>
</dbReference>
<dbReference type="InterPro" id="IPR000182">
    <property type="entry name" value="GNAT_dom"/>
</dbReference>
<dbReference type="Pfam" id="PF13621">
    <property type="entry name" value="Cupin_8"/>
    <property type="match status" value="1"/>
</dbReference>
<dbReference type="GO" id="GO:0046872">
    <property type="term" value="F:metal ion binding"/>
    <property type="evidence" value="ECO:0007669"/>
    <property type="project" value="UniProtKB-KW"/>
</dbReference>
<dbReference type="SUPFAM" id="SSF51197">
    <property type="entry name" value="Clavaminate synthase-like"/>
    <property type="match status" value="1"/>
</dbReference>
<reference evidence="10" key="1">
    <citation type="submission" date="2024-02" db="UniProtKB">
        <authorList>
            <consortium name="WormBaseParasite"/>
        </authorList>
    </citation>
    <scope>IDENTIFICATION</scope>
</reference>
<keyword evidence="4" id="KW-0560">Oxidoreductase</keyword>
<feature type="domain" description="N-acetyltransferase" evidence="8">
    <location>
        <begin position="38"/>
        <end position="171"/>
    </location>
</feature>
<evidence type="ECO:0000259" key="7">
    <source>
        <dbReference type="PROSITE" id="PS51184"/>
    </source>
</evidence>
<evidence type="ECO:0000256" key="1">
    <source>
        <dbReference type="ARBA" id="ARBA00001954"/>
    </source>
</evidence>
<evidence type="ECO:0000256" key="6">
    <source>
        <dbReference type="ARBA" id="ARBA00023242"/>
    </source>
</evidence>
<dbReference type="PANTHER" id="PTHR12461">
    <property type="entry name" value="HYPOXIA-INDUCIBLE FACTOR 1 ALPHA INHIBITOR-RELATED"/>
    <property type="match status" value="1"/>
</dbReference>
<comment type="cofactor">
    <cofactor evidence="1">
        <name>Fe(2+)</name>
        <dbReference type="ChEBI" id="CHEBI:29033"/>
    </cofactor>
</comment>
<dbReference type="InterPro" id="IPR041667">
    <property type="entry name" value="Cupin_8"/>
</dbReference>
<comment type="subcellular location">
    <subcellularLocation>
        <location evidence="2">Nucleus</location>
    </subcellularLocation>
</comment>
<evidence type="ECO:0000256" key="5">
    <source>
        <dbReference type="ARBA" id="ARBA00023004"/>
    </source>
</evidence>
<dbReference type="Pfam" id="PF13673">
    <property type="entry name" value="Acetyltransf_10"/>
    <property type="match status" value="1"/>
</dbReference>
<feature type="domain" description="JmjC" evidence="7">
    <location>
        <begin position="470"/>
        <end position="613"/>
    </location>
</feature>
<evidence type="ECO:0000259" key="8">
    <source>
        <dbReference type="PROSITE" id="PS51186"/>
    </source>
</evidence>
<evidence type="ECO:0000313" key="10">
    <source>
        <dbReference type="WBParaSite" id="MBELARI_LOCUS21866"/>
    </source>
</evidence>